<evidence type="ECO:0000259" key="2">
    <source>
        <dbReference type="SMART" id="SM00382"/>
    </source>
</evidence>
<dbReference type="EMBL" id="JACHJU010000004">
    <property type="protein sequence ID" value="MBB4942836.1"/>
    <property type="molecule type" value="Genomic_DNA"/>
</dbReference>
<dbReference type="Gene3D" id="3.40.50.300">
    <property type="entry name" value="P-loop containing nucleotide triphosphate hydrolases"/>
    <property type="match status" value="1"/>
</dbReference>
<keyword evidence="4" id="KW-1185">Reference proteome</keyword>
<dbReference type="AlphaFoldDB" id="A0A7W7S4L0"/>
<accession>A0A7W7S4L0</accession>
<comment type="caution">
    <text evidence="3">The sequence shown here is derived from an EMBL/GenBank/DDBJ whole genome shotgun (WGS) entry which is preliminary data.</text>
</comment>
<evidence type="ECO:0000313" key="4">
    <source>
        <dbReference type="Proteomes" id="UP000534286"/>
    </source>
</evidence>
<dbReference type="SUPFAM" id="SSF52540">
    <property type="entry name" value="P-loop containing nucleoside triphosphate hydrolases"/>
    <property type="match status" value="1"/>
</dbReference>
<dbReference type="InterPro" id="IPR003593">
    <property type="entry name" value="AAA+_ATPase"/>
</dbReference>
<reference evidence="3 4" key="1">
    <citation type="submission" date="2020-08" db="EMBL/GenBank/DDBJ databases">
        <title>Sequencing the genomes of 1000 actinobacteria strains.</title>
        <authorList>
            <person name="Klenk H.-P."/>
        </authorList>
    </citation>
    <scope>NUCLEOTIDE SEQUENCE [LARGE SCALE GENOMIC DNA]</scope>
    <source>
        <strain evidence="3 4">DSM 43023</strain>
    </source>
</reference>
<organism evidence="3 4">
    <name type="scientific">Streptosporangium album</name>
    <dbReference type="NCBI Taxonomy" id="47479"/>
    <lineage>
        <taxon>Bacteria</taxon>
        <taxon>Bacillati</taxon>
        <taxon>Actinomycetota</taxon>
        <taxon>Actinomycetes</taxon>
        <taxon>Streptosporangiales</taxon>
        <taxon>Streptosporangiaceae</taxon>
        <taxon>Streptosporangium</taxon>
    </lineage>
</organism>
<name>A0A7W7S4L0_9ACTN</name>
<evidence type="ECO:0000313" key="3">
    <source>
        <dbReference type="EMBL" id="MBB4942836.1"/>
    </source>
</evidence>
<dbReference type="InterPro" id="IPR027417">
    <property type="entry name" value="P-loop_NTPase"/>
</dbReference>
<dbReference type="SMART" id="SM00382">
    <property type="entry name" value="AAA"/>
    <property type="match status" value="1"/>
</dbReference>
<feature type="domain" description="AAA+ ATPase" evidence="2">
    <location>
        <begin position="105"/>
        <end position="262"/>
    </location>
</feature>
<dbReference type="InterPro" id="IPR008868">
    <property type="entry name" value="TniB"/>
</dbReference>
<dbReference type="Pfam" id="PF05621">
    <property type="entry name" value="TniB"/>
    <property type="match status" value="1"/>
</dbReference>
<proteinExistence type="predicted"/>
<feature type="region of interest" description="Disordered" evidence="1">
    <location>
        <begin position="345"/>
        <end position="370"/>
    </location>
</feature>
<gene>
    <name evidence="3" type="ORF">FHR32_007236</name>
</gene>
<dbReference type="RefSeq" id="WP_221466662.1">
    <property type="nucleotide sequence ID" value="NZ_BAABEK010000073.1"/>
</dbReference>
<evidence type="ECO:0000256" key="1">
    <source>
        <dbReference type="SAM" id="MobiDB-lite"/>
    </source>
</evidence>
<protein>
    <recommendedName>
        <fullName evidence="2">AAA+ ATPase domain-containing protein</fullName>
    </recommendedName>
</protein>
<sequence length="370" mass="40628">MSSDYQPPERSPVTQPEMEIFDDLGQHSLATREGFTAFTSQGIIEPPELLSAADLIALTDPELDIYNDVRQRFHSQLLLVATPDIMRVTAVGQKLIRNNRGKQLGRKGLAVVGAAGTGKSTCITQLGKKHQIDQQRRAPGLQGRIPVAYIVAPHEATPVKLSLELAAFLGLPVNRWDGEPYITRAVVSVLRKVGCGLVLVDEIQRVELGTADGAKAADYLKYLFDSIPATFVFAGTPDLTLFDGPRGQQFASRFKTITTTAFGYGLKAHRELWDKLVVSMEEPLRLHKHRPGMLLEHAHYLHSRTGGMIGSLDQLIHDAANDAIADGTEKITKKHLDEVLLDTTAEQQYSPVPHPRPATAGMAARRRGRP</sequence>
<dbReference type="Proteomes" id="UP000534286">
    <property type="component" value="Unassembled WGS sequence"/>
</dbReference>